<dbReference type="Proteomes" id="UP000677228">
    <property type="component" value="Unassembled WGS sequence"/>
</dbReference>
<proteinExistence type="predicted"/>
<sequence>MNASMPVSGIESENDAAIQAFVDIFERKNQDDVISDSIPHHFLRQLAGHVTDGSKREDFLYLQKGTPVKKFAWVMGDDGLMLFLTQSNLQALHSLGYEDKWIRRKLKDGECFRLCLFPRSDECVPGTWDNVFSLVDKHYPTTISKKLQRHADALKQMSFDDIETRARLSYLAGISYTDVRALAVDRVSTDPRYMSEERYAECEGTLEQSRGFLYHRLGLLRLYDGSGFTKDMHGRLIVREYLQPNMLVEDIVGFRYIDLPIDSTDLMPDA</sequence>
<comment type="caution">
    <text evidence="2">The sequence shown here is derived from an EMBL/GenBank/DDBJ whole genome shotgun (WGS) entry which is preliminary data.</text>
</comment>
<evidence type="ECO:0000313" key="3">
    <source>
        <dbReference type="EMBL" id="CAF3498932.1"/>
    </source>
</evidence>
<name>A0A816A3X0_9BILA</name>
<evidence type="ECO:0000313" key="5">
    <source>
        <dbReference type="Proteomes" id="UP000663829"/>
    </source>
</evidence>
<dbReference type="Proteomes" id="UP000682733">
    <property type="component" value="Unassembled WGS sequence"/>
</dbReference>
<dbReference type="EMBL" id="CAJOBC010099593">
    <property type="protein sequence ID" value="CAF4461657.1"/>
    <property type="molecule type" value="Genomic_DNA"/>
</dbReference>
<evidence type="ECO:0000313" key="4">
    <source>
        <dbReference type="EMBL" id="CAF4461657.1"/>
    </source>
</evidence>
<dbReference type="AlphaFoldDB" id="A0A816A3X0"/>
<reference evidence="2" key="1">
    <citation type="submission" date="2021-02" db="EMBL/GenBank/DDBJ databases">
        <authorList>
            <person name="Nowell W R."/>
        </authorList>
    </citation>
    <scope>NUCLEOTIDE SEQUENCE</scope>
</reference>
<dbReference type="OrthoDB" id="10023272at2759"/>
<evidence type="ECO:0000313" key="2">
    <source>
        <dbReference type="EMBL" id="CAF1590123.1"/>
    </source>
</evidence>
<gene>
    <name evidence="2" type="ORF">GPM918_LOCUS41695</name>
    <name evidence="1" type="ORF">OVA965_LOCUS402</name>
    <name evidence="4" type="ORF">SRO942_LOCUS42790</name>
    <name evidence="3" type="ORF">TMI583_LOCUS402</name>
</gene>
<accession>A0A816A3X0</accession>
<evidence type="ECO:0000313" key="1">
    <source>
        <dbReference type="EMBL" id="CAF0725614.1"/>
    </source>
</evidence>
<dbReference type="Proteomes" id="UP000681722">
    <property type="component" value="Unassembled WGS sequence"/>
</dbReference>
<dbReference type="EMBL" id="CAJNOK010000053">
    <property type="protein sequence ID" value="CAF0725614.1"/>
    <property type="molecule type" value="Genomic_DNA"/>
</dbReference>
<dbReference type="EMBL" id="CAJOBA010000053">
    <property type="protein sequence ID" value="CAF3498932.1"/>
    <property type="molecule type" value="Genomic_DNA"/>
</dbReference>
<protein>
    <submittedName>
        <fullName evidence="2">Uncharacterized protein</fullName>
    </submittedName>
</protein>
<keyword evidence="5" id="KW-1185">Reference proteome</keyword>
<dbReference type="Proteomes" id="UP000663829">
    <property type="component" value="Unassembled WGS sequence"/>
</dbReference>
<dbReference type="EMBL" id="CAJNOQ010033458">
    <property type="protein sequence ID" value="CAF1590123.1"/>
    <property type="molecule type" value="Genomic_DNA"/>
</dbReference>
<organism evidence="2 5">
    <name type="scientific">Didymodactylos carnosus</name>
    <dbReference type="NCBI Taxonomy" id="1234261"/>
    <lineage>
        <taxon>Eukaryota</taxon>
        <taxon>Metazoa</taxon>
        <taxon>Spiralia</taxon>
        <taxon>Gnathifera</taxon>
        <taxon>Rotifera</taxon>
        <taxon>Eurotatoria</taxon>
        <taxon>Bdelloidea</taxon>
        <taxon>Philodinida</taxon>
        <taxon>Philodinidae</taxon>
        <taxon>Didymodactylos</taxon>
    </lineage>
</organism>